<dbReference type="Proteomes" id="UP000094892">
    <property type="component" value="Unassembled WGS sequence"/>
</dbReference>
<accession>A0A1E3KPA8</accession>
<protein>
    <submittedName>
        <fullName evidence="3">Universal stress protein</fullName>
    </submittedName>
</protein>
<dbReference type="EMBL" id="CP066817">
    <property type="protein sequence ID" value="QQM60609.1"/>
    <property type="molecule type" value="Genomic_DNA"/>
</dbReference>
<dbReference type="CDD" id="cd00293">
    <property type="entry name" value="USP-like"/>
    <property type="match status" value="1"/>
</dbReference>
<dbReference type="Gene3D" id="3.40.50.620">
    <property type="entry name" value="HUPs"/>
    <property type="match status" value="1"/>
</dbReference>
<evidence type="ECO:0000313" key="3">
    <source>
        <dbReference type="EMBL" id="QQM60609.1"/>
    </source>
</evidence>
<proteinExistence type="predicted"/>
<evidence type="ECO:0000259" key="1">
    <source>
        <dbReference type="Pfam" id="PF00582"/>
    </source>
</evidence>
<dbReference type="SUPFAM" id="SSF52402">
    <property type="entry name" value="Adenine nucleotide alpha hydrolases-like"/>
    <property type="match status" value="1"/>
</dbReference>
<dbReference type="EMBL" id="MCOL01000001">
    <property type="protein sequence ID" value="ODO60589.1"/>
    <property type="molecule type" value="Genomic_DNA"/>
</dbReference>
<dbReference type="Pfam" id="PF00582">
    <property type="entry name" value="Usp"/>
    <property type="match status" value="1"/>
</dbReference>
<dbReference type="PATRIC" id="fig|1590.306.peg.537"/>
<dbReference type="InterPro" id="IPR006016">
    <property type="entry name" value="UspA"/>
</dbReference>
<reference evidence="3 5" key="2">
    <citation type="submission" date="2020-12" db="EMBL/GenBank/DDBJ databases">
        <title>Whole genome sequencing of Lactobacillus plantarum PC518.</title>
        <authorList>
            <person name="Guo Q."/>
        </authorList>
    </citation>
    <scope>NUCLEOTIDE SEQUENCE [LARGE SCALE GENOMIC DNA]</scope>
    <source>
        <strain evidence="3 5">PC518</strain>
    </source>
</reference>
<feature type="domain" description="UspA" evidence="1">
    <location>
        <begin position="7"/>
        <end position="143"/>
    </location>
</feature>
<dbReference type="Proteomes" id="UP000595466">
    <property type="component" value="Chromosome"/>
</dbReference>
<evidence type="ECO:0000313" key="2">
    <source>
        <dbReference type="EMBL" id="ODO60589.1"/>
    </source>
</evidence>
<name>A0A1E3KPA8_LACPN</name>
<evidence type="ECO:0000313" key="4">
    <source>
        <dbReference type="Proteomes" id="UP000094892"/>
    </source>
</evidence>
<organism evidence="2 4">
    <name type="scientific">Lactiplantibacillus plantarum</name>
    <name type="common">Lactobacillus plantarum</name>
    <dbReference type="NCBI Taxonomy" id="1590"/>
    <lineage>
        <taxon>Bacteria</taxon>
        <taxon>Bacillati</taxon>
        <taxon>Bacillota</taxon>
        <taxon>Bacilli</taxon>
        <taxon>Lactobacillales</taxon>
        <taxon>Lactobacillaceae</taxon>
        <taxon>Lactiplantibacillus</taxon>
    </lineage>
</organism>
<reference evidence="2 4" key="1">
    <citation type="submission" date="2016-08" db="EMBL/GenBank/DDBJ databases">
        <title>Genome sequencing of Lactobacillus plantarum JSA22, isolated from fermented soybean paste.</title>
        <authorList>
            <person name="Choi H.S."/>
        </authorList>
    </citation>
    <scope>NUCLEOTIDE SEQUENCE [LARGE SCALE GENOMIC DNA]</scope>
    <source>
        <strain evidence="2 4">JSA22</strain>
    </source>
</reference>
<evidence type="ECO:0000313" key="5">
    <source>
        <dbReference type="Proteomes" id="UP000595466"/>
    </source>
</evidence>
<dbReference type="InterPro" id="IPR014729">
    <property type="entry name" value="Rossmann-like_a/b/a_fold"/>
</dbReference>
<dbReference type="AlphaFoldDB" id="A0A1E3KPA8"/>
<dbReference type="RefSeq" id="WP_033609226.1">
    <property type="nucleotide sequence ID" value="NZ_CP017374.1"/>
</dbReference>
<sequence>MKNGNVILVAIDNSASAFKVTDYAIKIANALHKSLYFIHVINESTPKIQRNQQDSVEGPTIQSLSEFYLKECTKIAINNDVDHAFHSIIYGVTKRKLVAMSNTKNVAFTIIGATGYDDLYHNRIGHIAQYVSSWSKSTVTIVR</sequence>
<gene>
    <name evidence="3" type="ORF">JH395_12895</name>
    <name evidence="2" type="ORF">LPJSA22_00532</name>
</gene>